<accession>A0AAN6GKH9</accession>
<feature type="domain" description="RCC1-like" evidence="5">
    <location>
        <begin position="72"/>
        <end position="365"/>
    </location>
</feature>
<feature type="repeat" description="RCC1" evidence="3">
    <location>
        <begin position="167"/>
        <end position="224"/>
    </location>
</feature>
<dbReference type="InterPro" id="IPR009091">
    <property type="entry name" value="RCC1/BLIP-II"/>
</dbReference>
<feature type="repeat" description="RCC1" evidence="3">
    <location>
        <begin position="278"/>
        <end position="341"/>
    </location>
</feature>
<evidence type="ECO:0000313" key="6">
    <source>
        <dbReference type="EMBL" id="KAK0542424.1"/>
    </source>
</evidence>
<evidence type="ECO:0000256" key="4">
    <source>
        <dbReference type="SAM" id="MobiDB-lite"/>
    </source>
</evidence>
<dbReference type="PRINTS" id="PR00633">
    <property type="entry name" value="RCCNDNSATION"/>
</dbReference>
<feature type="region of interest" description="Disordered" evidence="4">
    <location>
        <begin position="109"/>
        <end position="136"/>
    </location>
</feature>
<feature type="non-terminal residue" evidence="6">
    <location>
        <position position="431"/>
    </location>
</feature>
<keyword evidence="7" id="KW-1185">Reference proteome</keyword>
<comment type="caution">
    <text evidence="6">The sequence shown here is derived from an EMBL/GenBank/DDBJ whole genome shotgun (WGS) entry which is preliminary data.</text>
</comment>
<dbReference type="InterPro" id="IPR058923">
    <property type="entry name" value="RCC1-like_dom"/>
</dbReference>
<dbReference type="GO" id="GO:0005085">
    <property type="term" value="F:guanyl-nucleotide exchange factor activity"/>
    <property type="evidence" value="ECO:0007669"/>
    <property type="project" value="TreeGrafter"/>
</dbReference>
<gene>
    <name evidence="6" type="ORF">OC846_006743</name>
</gene>
<reference evidence="6" key="1">
    <citation type="journal article" date="2023" name="PhytoFront">
        <title>Draft Genome Resources of Seven Strains of Tilletia horrida, Causal Agent of Kernel Smut of Rice.</title>
        <authorList>
            <person name="Khanal S."/>
            <person name="Antony Babu S."/>
            <person name="Zhou X.G."/>
        </authorList>
    </citation>
    <scope>NUCLEOTIDE SEQUENCE</scope>
    <source>
        <strain evidence="6">TX6</strain>
    </source>
</reference>
<dbReference type="PANTHER" id="PTHR45982:SF1">
    <property type="entry name" value="REGULATOR OF CHROMOSOME CONDENSATION"/>
    <property type="match status" value="1"/>
</dbReference>
<keyword evidence="1" id="KW-0344">Guanine-nucleotide releasing factor</keyword>
<dbReference type="GO" id="GO:0005737">
    <property type="term" value="C:cytoplasm"/>
    <property type="evidence" value="ECO:0007669"/>
    <property type="project" value="TreeGrafter"/>
</dbReference>
<evidence type="ECO:0000256" key="2">
    <source>
        <dbReference type="ARBA" id="ARBA00022737"/>
    </source>
</evidence>
<evidence type="ECO:0000256" key="1">
    <source>
        <dbReference type="ARBA" id="ARBA00022658"/>
    </source>
</evidence>
<dbReference type="SUPFAM" id="SSF50985">
    <property type="entry name" value="RCC1/BLIP-II"/>
    <property type="match status" value="1"/>
</dbReference>
<evidence type="ECO:0000313" key="7">
    <source>
        <dbReference type="Proteomes" id="UP001176517"/>
    </source>
</evidence>
<evidence type="ECO:0000259" key="5">
    <source>
        <dbReference type="Pfam" id="PF25390"/>
    </source>
</evidence>
<dbReference type="Pfam" id="PF25390">
    <property type="entry name" value="WD40_RLD"/>
    <property type="match status" value="1"/>
</dbReference>
<feature type="region of interest" description="Disordered" evidence="4">
    <location>
        <begin position="1"/>
        <end position="42"/>
    </location>
</feature>
<dbReference type="PROSITE" id="PS00625">
    <property type="entry name" value="RCC1_1"/>
    <property type="match status" value="1"/>
</dbReference>
<dbReference type="Proteomes" id="UP001176517">
    <property type="component" value="Unassembled WGS sequence"/>
</dbReference>
<protein>
    <recommendedName>
        <fullName evidence="5">RCC1-like domain-containing protein</fullName>
    </recommendedName>
</protein>
<organism evidence="6 7">
    <name type="scientific">Tilletia horrida</name>
    <dbReference type="NCBI Taxonomy" id="155126"/>
    <lineage>
        <taxon>Eukaryota</taxon>
        <taxon>Fungi</taxon>
        <taxon>Dikarya</taxon>
        <taxon>Basidiomycota</taxon>
        <taxon>Ustilaginomycotina</taxon>
        <taxon>Exobasidiomycetes</taxon>
        <taxon>Tilletiales</taxon>
        <taxon>Tilletiaceae</taxon>
        <taxon>Tilletia</taxon>
    </lineage>
</organism>
<name>A0AAN6GKH9_9BASI</name>
<dbReference type="Gene3D" id="2.130.10.30">
    <property type="entry name" value="Regulator of chromosome condensation 1/beta-lactamase-inhibitor protein II"/>
    <property type="match status" value="1"/>
</dbReference>
<proteinExistence type="predicted"/>
<dbReference type="InterPro" id="IPR000408">
    <property type="entry name" value="Reg_chr_condens"/>
</dbReference>
<feature type="compositionally biased region" description="Low complexity" evidence="4">
    <location>
        <begin position="1"/>
        <end position="18"/>
    </location>
</feature>
<dbReference type="AlphaFoldDB" id="A0AAN6GKH9"/>
<sequence>MAPRATIAATTAAKKSSSGHAQPSSTAAGKKKRAPSTHQVLRQSRPPLPLEQQAHQHTGNDLATDFAWSSKEIDVAVAGGMYTLVIDASGTLWSWGVNDNAALGRLTTRDPSVPSDVSESIPNRVEGLGPDGKGVDPKTGEVAEVTAFHATRATSTGCACVVLSELGELRCWGSFRSSEGFMSVESTQGVSKKQYVPVSIPALSKYAISAVAAGEHHFLALTTDGVLFAWGNGEQAQLVRKILHRRKLNALNPERLGIKKDRLIRGVVYHSFAVDASENAWVWGLDMRHQSGLNLARGDMIETPTLIPALSRSHESCKLPDGVAIIQIDAGSAHSLFLLSNGDVLGCGRSDGGEIGLADDHEVMRDIQVLKEEWKAERSKELESELAEWSQSMAARRHAQDRGSANQGGEAAGFNLGVGAAANVDDLPPTM</sequence>
<evidence type="ECO:0000256" key="3">
    <source>
        <dbReference type="PROSITE-ProRule" id="PRU00235"/>
    </source>
</evidence>
<dbReference type="PANTHER" id="PTHR45982">
    <property type="entry name" value="REGULATOR OF CHROMOSOME CONDENSATION"/>
    <property type="match status" value="1"/>
</dbReference>
<dbReference type="InterPro" id="IPR051553">
    <property type="entry name" value="Ran_GTPase-activating"/>
</dbReference>
<dbReference type="PROSITE" id="PS50012">
    <property type="entry name" value="RCC1_3"/>
    <property type="match status" value="2"/>
</dbReference>
<dbReference type="EMBL" id="JAPDMZ010000527">
    <property type="protein sequence ID" value="KAK0542424.1"/>
    <property type="molecule type" value="Genomic_DNA"/>
</dbReference>
<keyword evidence="2" id="KW-0677">Repeat</keyword>